<dbReference type="InterPro" id="IPR029063">
    <property type="entry name" value="SAM-dependent_MTases_sf"/>
</dbReference>
<dbReference type="Proteomes" id="UP000664203">
    <property type="component" value="Unassembled WGS sequence"/>
</dbReference>
<feature type="region of interest" description="Disordered" evidence="1">
    <location>
        <begin position="1"/>
        <end position="47"/>
    </location>
</feature>
<evidence type="ECO:0000313" key="3">
    <source>
        <dbReference type="EMBL" id="CAF9914122.1"/>
    </source>
</evidence>
<name>A0A8H3I3Y8_9LECA</name>
<reference evidence="3" key="1">
    <citation type="submission" date="2021-03" db="EMBL/GenBank/DDBJ databases">
        <authorList>
            <person name="Tagirdzhanova G."/>
        </authorList>
    </citation>
    <scope>NUCLEOTIDE SEQUENCE</scope>
</reference>
<sequence length="277" mass="30122">MAKAKKKSKAKATSSKPYSKPLATNTKSRSSLQKPTNAAKPLPPPKSPFSPAHRILLVGEGDFSFSNSLLNAHGCVHLVATSYDKVSALRSKYPQSVSHIAALEAEESCIVLYGVDATKLGKSGVAEGGGGGKEVKKGGFDRVVFNFPHVGGLTKDVNRQVRHNQELLVGFFKAALPLLAPSGWIILTIFDGEPYELWNVRDLARHVGLEVERSFKFQASAYPGYQHARTLGTVEGRGAWKGEDRPARTYIFGVKDEGTREAPRSRKKSEDSDSDNK</sequence>
<dbReference type="GO" id="GO:0005737">
    <property type="term" value="C:cytoplasm"/>
    <property type="evidence" value="ECO:0007669"/>
    <property type="project" value="TreeGrafter"/>
</dbReference>
<feature type="compositionally biased region" description="Basic residues" evidence="1">
    <location>
        <begin position="1"/>
        <end position="10"/>
    </location>
</feature>
<feature type="region of interest" description="Disordered" evidence="1">
    <location>
        <begin position="252"/>
        <end position="277"/>
    </location>
</feature>
<dbReference type="GO" id="GO:0070042">
    <property type="term" value="F:rRNA (uridine-N3-)-methyltransferase activity"/>
    <property type="evidence" value="ECO:0007669"/>
    <property type="project" value="InterPro"/>
</dbReference>
<dbReference type="PANTHER" id="PTHR11538">
    <property type="entry name" value="PHENYLALANYL-TRNA SYNTHETASE"/>
    <property type="match status" value="1"/>
</dbReference>
<protein>
    <recommendedName>
        <fullName evidence="2">25S rRNA (uridine-N(3))-methyltransferase BMT5-like domain-containing protein</fullName>
    </recommendedName>
</protein>
<dbReference type="AlphaFoldDB" id="A0A8H3I3Y8"/>
<proteinExistence type="predicted"/>
<dbReference type="InterPro" id="IPR019446">
    <property type="entry name" value="BMT5-like"/>
</dbReference>
<dbReference type="EMBL" id="CAJPDR010000069">
    <property type="protein sequence ID" value="CAF9914122.1"/>
    <property type="molecule type" value="Genomic_DNA"/>
</dbReference>
<dbReference type="SUPFAM" id="SSF53335">
    <property type="entry name" value="S-adenosyl-L-methionine-dependent methyltransferases"/>
    <property type="match status" value="1"/>
</dbReference>
<feature type="compositionally biased region" description="Polar residues" evidence="1">
    <location>
        <begin position="22"/>
        <end position="36"/>
    </location>
</feature>
<keyword evidence="4" id="KW-1185">Reference proteome</keyword>
<dbReference type="OrthoDB" id="273345at2759"/>
<accession>A0A8H3I3Y8</accession>
<feature type="domain" description="25S rRNA (uridine-N(3))-methyltransferase BMT5-like" evidence="2">
    <location>
        <begin position="56"/>
        <end position="229"/>
    </location>
</feature>
<evidence type="ECO:0000256" key="1">
    <source>
        <dbReference type="SAM" id="MobiDB-lite"/>
    </source>
</evidence>
<dbReference type="Gene3D" id="3.40.50.150">
    <property type="entry name" value="Vaccinia Virus protein VP39"/>
    <property type="match status" value="1"/>
</dbReference>
<organism evidence="3 4">
    <name type="scientific">Alectoria fallacina</name>
    <dbReference type="NCBI Taxonomy" id="1903189"/>
    <lineage>
        <taxon>Eukaryota</taxon>
        <taxon>Fungi</taxon>
        <taxon>Dikarya</taxon>
        <taxon>Ascomycota</taxon>
        <taxon>Pezizomycotina</taxon>
        <taxon>Lecanoromycetes</taxon>
        <taxon>OSLEUM clade</taxon>
        <taxon>Lecanoromycetidae</taxon>
        <taxon>Lecanorales</taxon>
        <taxon>Lecanorineae</taxon>
        <taxon>Parmeliaceae</taxon>
        <taxon>Alectoria</taxon>
    </lineage>
</organism>
<gene>
    <name evidence="3" type="ORF">ALECFALPRED_009338</name>
</gene>
<feature type="compositionally biased region" description="Basic and acidic residues" evidence="1">
    <location>
        <begin position="254"/>
        <end position="277"/>
    </location>
</feature>
<dbReference type="GO" id="GO:0070475">
    <property type="term" value="P:rRNA base methylation"/>
    <property type="evidence" value="ECO:0007669"/>
    <property type="project" value="InterPro"/>
</dbReference>
<feature type="compositionally biased region" description="Low complexity" evidence="1">
    <location>
        <begin position="11"/>
        <end position="20"/>
    </location>
</feature>
<dbReference type="Pfam" id="PF10354">
    <property type="entry name" value="BMT5-like"/>
    <property type="match status" value="1"/>
</dbReference>
<dbReference type="PANTHER" id="PTHR11538:SF26">
    <property type="entry name" value="FERREDOXIN-FOLD ANTICODON-BINDING DOMAIN-CONTAINING PROTEIN 1"/>
    <property type="match status" value="1"/>
</dbReference>
<evidence type="ECO:0000259" key="2">
    <source>
        <dbReference type="Pfam" id="PF10354"/>
    </source>
</evidence>
<evidence type="ECO:0000313" key="4">
    <source>
        <dbReference type="Proteomes" id="UP000664203"/>
    </source>
</evidence>
<comment type="caution">
    <text evidence="3">The sequence shown here is derived from an EMBL/GenBank/DDBJ whole genome shotgun (WGS) entry which is preliminary data.</text>
</comment>